<feature type="non-terminal residue" evidence="2">
    <location>
        <position position="82"/>
    </location>
</feature>
<dbReference type="EMBL" id="HAEI01012709">
    <property type="protein sequence ID" value="SBS15178.1"/>
    <property type="molecule type" value="Transcribed_RNA"/>
</dbReference>
<protein>
    <submittedName>
        <fullName evidence="2">Rna-directed dna polymerase from mobile element jockey-like protein</fullName>
    </submittedName>
</protein>
<keyword evidence="2" id="KW-0548">Nucleotidyltransferase</keyword>
<dbReference type="GO" id="GO:0003964">
    <property type="term" value="F:RNA-directed DNA polymerase activity"/>
    <property type="evidence" value="ECO:0007669"/>
    <property type="project" value="UniProtKB-KW"/>
</dbReference>
<gene>
    <name evidence="2" type="primary">Nfu_g_1_019525</name>
</gene>
<feature type="compositionally biased region" description="Basic and acidic residues" evidence="1">
    <location>
        <begin position="40"/>
        <end position="58"/>
    </location>
</feature>
<keyword evidence="2" id="KW-0808">Transferase</keyword>
<reference evidence="2" key="1">
    <citation type="submission" date="2016-05" db="EMBL/GenBank/DDBJ databases">
        <authorList>
            <person name="Lavstsen T."/>
            <person name="Jespersen J.S."/>
        </authorList>
    </citation>
    <scope>NUCLEOTIDE SEQUENCE</scope>
    <source>
        <tissue evidence="2">Brain</tissue>
    </source>
</reference>
<name>A0A1A8SB50_9TELE</name>
<evidence type="ECO:0000256" key="1">
    <source>
        <dbReference type="SAM" id="MobiDB-lite"/>
    </source>
</evidence>
<organism evidence="2">
    <name type="scientific">Nothobranchius rachovii</name>
    <name type="common">bluefin notho</name>
    <dbReference type="NCBI Taxonomy" id="451742"/>
    <lineage>
        <taxon>Eukaryota</taxon>
        <taxon>Metazoa</taxon>
        <taxon>Chordata</taxon>
        <taxon>Craniata</taxon>
        <taxon>Vertebrata</taxon>
        <taxon>Euteleostomi</taxon>
        <taxon>Actinopterygii</taxon>
        <taxon>Neopterygii</taxon>
        <taxon>Teleostei</taxon>
        <taxon>Neoteleostei</taxon>
        <taxon>Acanthomorphata</taxon>
        <taxon>Ovalentaria</taxon>
        <taxon>Atherinomorphae</taxon>
        <taxon>Cyprinodontiformes</taxon>
        <taxon>Nothobranchiidae</taxon>
        <taxon>Nothobranchius</taxon>
    </lineage>
</organism>
<proteinExistence type="predicted"/>
<evidence type="ECO:0000313" key="2">
    <source>
        <dbReference type="EMBL" id="SBS15178.1"/>
    </source>
</evidence>
<accession>A0A1A8SB50</accession>
<reference evidence="2" key="2">
    <citation type="submission" date="2016-06" db="EMBL/GenBank/DDBJ databases">
        <title>The genome of a short-lived fish provides insights into sex chromosome evolution and the genetic control of aging.</title>
        <authorList>
            <person name="Reichwald K."/>
            <person name="Felder M."/>
            <person name="Petzold A."/>
            <person name="Koch P."/>
            <person name="Groth M."/>
            <person name="Platzer M."/>
        </authorList>
    </citation>
    <scope>NUCLEOTIDE SEQUENCE</scope>
    <source>
        <tissue evidence="2">Brain</tissue>
    </source>
</reference>
<sequence>ERGTEAREPEGWGCVDLAAYGTHSGSPIVLLRSHHLLSGGEDKRGGKGPGSERRDGAPRLRRRWSGLSGLGRLKGKRRSGRL</sequence>
<feature type="compositionally biased region" description="Basic residues" evidence="1">
    <location>
        <begin position="73"/>
        <end position="82"/>
    </location>
</feature>
<dbReference type="AlphaFoldDB" id="A0A1A8SB50"/>
<feature type="region of interest" description="Disordered" evidence="1">
    <location>
        <begin position="38"/>
        <end position="82"/>
    </location>
</feature>
<feature type="non-terminal residue" evidence="2">
    <location>
        <position position="1"/>
    </location>
</feature>
<keyword evidence="2" id="KW-0695">RNA-directed DNA polymerase</keyword>